<dbReference type="OrthoDB" id="6021714at2759"/>
<dbReference type="AlphaFoldDB" id="F4WDG4"/>
<reference evidence="1" key="1">
    <citation type="submission" date="2011-02" db="EMBL/GenBank/DDBJ databases">
        <title>The genome of the leaf-cutting ant Acromyrmex echinatior suggests key adaptations to social evolution and fungus farming.</title>
        <authorList>
            <person name="Nygaard S."/>
            <person name="Zhang G."/>
        </authorList>
    </citation>
    <scope>NUCLEOTIDE SEQUENCE</scope>
</reference>
<sequence>MHRGGGSAGGAAGGGIVGGAGGSHRALELEHPSAMPGAPGFHWGMFAGHHAAAAAGMMQPPMSTGGEYVPTAAHHGPAHPAMPMDLHVHQGFPYFPARLHLTPIRVDMNKKELVKSSVSGRSESFATKDCGICIDSLEATVLQAFFGKNTSVAYN</sequence>
<gene>
    <name evidence="1" type="ORF">G5I_03617</name>
</gene>
<name>F4WDG4_ACREC</name>
<evidence type="ECO:0000313" key="2">
    <source>
        <dbReference type="Proteomes" id="UP000007755"/>
    </source>
</evidence>
<dbReference type="InParanoid" id="F4WDG4"/>
<dbReference type="Proteomes" id="UP000007755">
    <property type="component" value="Unassembled WGS sequence"/>
</dbReference>
<organism evidence="2">
    <name type="scientific">Acromyrmex echinatior</name>
    <name type="common">Panamanian leafcutter ant</name>
    <name type="synonym">Acromyrmex octospinosus echinatior</name>
    <dbReference type="NCBI Taxonomy" id="103372"/>
    <lineage>
        <taxon>Eukaryota</taxon>
        <taxon>Metazoa</taxon>
        <taxon>Ecdysozoa</taxon>
        <taxon>Arthropoda</taxon>
        <taxon>Hexapoda</taxon>
        <taxon>Insecta</taxon>
        <taxon>Pterygota</taxon>
        <taxon>Neoptera</taxon>
        <taxon>Endopterygota</taxon>
        <taxon>Hymenoptera</taxon>
        <taxon>Apocrita</taxon>
        <taxon>Aculeata</taxon>
        <taxon>Formicoidea</taxon>
        <taxon>Formicidae</taxon>
        <taxon>Myrmicinae</taxon>
        <taxon>Acromyrmex</taxon>
    </lineage>
</organism>
<proteinExistence type="predicted"/>
<keyword evidence="2" id="KW-1185">Reference proteome</keyword>
<dbReference type="eggNOG" id="ENOG502T90Q">
    <property type="taxonomic scope" value="Eukaryota"/>
</dbReference>
<accession>F4WDG4</accession>
<protein>
    <submittedName>
        <fullName evidence="1">Uncharacterized protein</fullName>
    </submittedName>
</protein>
<dbReference type="EMBL" id="GL888087">
    <property type="protein sequence ID" value="EGI67744.1"/>
    <property type="molecule type" value="Genomic_DNA"/>
</dbReference>
<evidence type="ECO:0000313" key="1">
    <source>
        <dbReference type="EMBL" id="EGI67744.1"/>
    </source>
</evidence>